<evidence type="ECO:0000313" key="2">
    <source>
        <dbReference type="EMBL" id="PVD32628.1"/>
    </source>
</evidence>
<keyword evidence="3" id="KW-1185">Reference proteome</keyword>
<proteinExistence type="predicted"/>
<evidence type="ECO:0000256" key="1">
    <source>
        <dbReference type="SAM" id="MobiDB-lite"/>
    </source>
</evidence>
<feature type="region of interest" description="Disordered" evidence="1">
    <location>
        <begin position="235"/>
        <end position="259"/>
    </location>
</feature>
<reference evidence="2 3" key="1">
    <citation type="submission" date="2018-04" db="EMBL/GenBank/DDBJ databases">
        <title>The genome of golden apple snail Pomacea canaliculata provides insight into stress tolerance and invasive adaptation.</title>
        <authorList>
            <person name="Liu C."/>
            <person name="Liu B."/>
            <person name="Ren Y."/>
            <person name="Zhang Y."/>
            <person name="Wang H."/>
            <person name="Li S."/>
            <person name="Jiang F."/>
            <person name="Yin L."/>
            <person name="Zhang G."/>
            <person name="Qian W."/>
            <person name="Fan W."/>
        </authorList>
    </citation>
    <scope>NUCLEOTIDE SEQUENCE [LARGE SCALE GENOMIC DNA]</scope>
    <source>
        <strain evidence="2">SZHN2017</strain>
        <tissue evidence="2">Muscle</tissue>
    </source>
</reference>
<dbReference type="AlphaFoldDB" id="A0A2T7PGU3"/>
<organism evidence="2 3">
    <name type="scientific">Pomacea canaliculata</name>
    <name type="common">Golden apple snail</name>
    <dbReference type="NCBI Taxonomy" id="400727"/>
    <lineage>
        <taxon>Eukaryota</taxon>
        <taxon>Metazoa</taxon>
        <taxon>Spiralia</taxon>
        <taxon>Lophotrochozoa</taxon>
        <taxon>Mollusca</taxon>
        <taxon>Gastropoda</taxon>
        <taxon>Caenogastropoda</taxon>
        <taxon>Architaenioglossa</taxon>
        <taxon>Ampullarioidea</taxon>
        <taxon>Ampullariidae</taxon>
        <taxon>Pomacea</taxon>
    </lineage>
</organism>
<comment type="caution">
    <text evidence="2">The sequence shown here is derived from an EMBL/GenBank/DDBJ whole genome shotgun (WGS) entry which is preliminary data.</text>
</comment>
<sequence length="309" mass="34090">MTMWAREWHQLSCEAKKYYKEKAQALGKKCAAVNSLWKIKKLINSLEGTSDREALGIQAIGLVILKNGTLDAYGFGGLQNCLKDMALHLKLLGLSTGGDMANIKKSTIDELRKQAQRKMSKIAKEQLGLNQFPYKRVQKGDFILSGIPPSLLPLQPAGKLAIKDLEELLAAHISVSRVPAARQAKGTDLPQAVAVQVTELPQEAVVQVIDMPQEAAVEVCDSPQEAVRNLNLLPPSHNSLPKRVPTSKAENTAKKPRKEWDEEALKAVEELLHGPPVGLHQLEELKGQIPALTKFSAMQIYVKLYSRKQ</sequence>
<name>A0A2T7PGU3_POMCA</name>
<accession>A0A2T7PGU3</accession>
<protein>
    <submittedName>
        <fullName evidence="2">Uncharacterized protein</fullName>
    </submittedName>
</protein>
<dbReference type="Proteomes" id="UP000245119">
    <property type="component" value="Linkage Group LG4"/>
</dbReference>
<dbReference type="EMBL" id="PZQS01000004">
    <property type="protein sequence ID" value="PVD32628.1"/>
    <property type="molecule type" value="Genomic_DNA"/>
</dbReference>
<gene>
    <name evidence="2" type="ORF">C0Q70_08071</name>
</gene>
<evidence type="ECO:0000313" key="3">
    <source>
        <dbReference type="Proteomes" id="UP000245119"/>
    </source>
</evidence>